<dbReference type="OrthoDB" id="1144324at2"/>
<evidence type="ECO:0000313" key="3">
    <source>
        <dbReference type="Proteomes" id="UP000253410"/>
    </source>
</evidence>
<dbReference type="PROSITE" id="PS50213">
    <property type="entry name" value="FAS1"/>
    <property type="match status" value="2"/>
</dbReference>
<gene>
    <name evidence="2" type="ORF">DF182_20980</name>
</gene>
<dbReference type="SMART" id="SM00554">
    <property type="entry name" value="FAS1"/>
    <property type="match status" value="1"/>
</dbReference>
<name>A0A365XRN2_9BACT</name>
<comment type="caution">
    <text evidence="2">The sequence shown here is derived from an EMBL/GenBank/DDBJ whole genome shotgun (WGS) entry which is preliminary data.</text>
</comment>
<dbReference type="PANTHER" id="PTHR10900:SF77">
    <property type="entry name" value="FI19380P1"/>
    <property type="match status" value="1"/>
</dbReference>
<evidence type="ECO:0000313" key="2">
    <source>
        <dbReference type="EMBL" id="RBL89016.1"/>
    </source>
</evidence>
<dbReference type="InterPro" id="IPR000782">
    <property type="entry name" value="FAS1_domain"/>
</dbReference>
<dbReference type="PROSITE" id="PS51257">
    <property type="entry name" value="PROKAR_LIPOPROTEIN"/>
    <property type="match status" value="1"/>
</dbReference>
<dbReference type="Proteomes" id="UP000253410">
    <property type="component" value="Unassembled WGS sequence"/>
</dbReference>
<accession>A0A365XRN2</accession>
<proteinExistence type="predicted"/>
<organism evidence="2 3">
    <name type="scientific">Chitinophaga flava</name>
    <dbReference type="NCBI Taxonomy" id="2259036"/>
    <lineage>
        <taxon>Bacteria</taxon>
        <taxon>Pseudomonadati</taxon>
        <taxon>Bacteroidota</taxon>
        <taxon>Chitinophagia</taxon>
        <taxon>Chitinophagales</taxon>
        <taxon>Chitinophagaceae</taxon>
        <taxon>Chitinophaga</taxon>
    </lineage>
</organism>
<dbReference type="Gene3D" id="2.30.180.10">
    <property type="entry name" value="FAS1 domain"/>
    <property type="match status" value="2"/>
</dbReference>
<keyword evidence="3" id="KW-1185">Reference proteome</keyword>
<protein>
    <recommendedName>
        <fullName evidence="1">FAS1 domain-containing protein</fullName>
    </recommendedName>
</protein>
<dbReference type="InterPro" id="IPR050904">
    <property type="entry name" value="Adhesion/Biosynth-related"/>
</dbReference>
<dbReference type="GO" id="GO:0005615">
    <property type="term" value="C:extracellular space"/>
    <property type="evidence" value="ECO:0007669"/>
    <property type="project" value="TreeGrafter"/>
</dbReference>
<dbReference type="EMBL" id="QFFJ01000002">
    <property type="protein sequence ID" value="RBL89016.1"/>
    <property type="molecule type" value="Genomic_DNA"/>
</dbReference>
<dbReference type="SUPFAM" id="SSF82153">
    <property type="entry name" value="FAS1 domain"/>
    <property type="match status" value="2"/>
</dbReference>
<feature type="domain" description="FAS1" evidence="1">
    <location>
        <begin position="188"/>
        <end position="354"/>
    </location>
</feature>
<evidence type="ECO:0000259" key="1">
    <source>
        <dbReference type="PROSITE" id="PS50213"/>
    </source>
</evidence>
<dbReference type="InterPro" id="IPR036378">
    <property type="entry name" value="FAS1_dom_sf"/>
</dbReference>
<feature type="domain" description="FAS1" evidence="1">
    <location>
        <begin position="37"/>
        <end position="184"/>
    </location>
</feature>
<sequence>MINMRYYTLPCLFFFLLLMMAGCRKDNLTPPRETAPTRSLGEFIRNNYDLSLLSAAMQKAGILDSLNQPGPFTCFAPDNKAFNDIGITSPRDFDTIDAESLRRWVKYHVLKDRKYISEFPLQMGNKYTTLAGADLYVSSSDAPYMDKTPTESRSVFVNGSMIFPAPKRNLALANGVIHVIRKPLNYTPGTVQDYLQADTSLSIFVAAMKRFALWDGLKEKGPFTVYVPGNEAFRKNGFTADSISRMDPEKFQQIIFAIYPLMLKSKHIFSTDWGQINGQSGAVNTMISVPGFVILPFYSYNFYNNTEDVRIDIMMEKGGYNANGPQRLNYRNGFANGADRVVSNGILHILDDLMLYPHTLRK</sequence>
<reference evidence="2 3" key="1">
    <citation type="submission" date="2018-05" db="EMBL/GenBank/DDBJ databases">
        <title>Chitinophaga sp. K3CV102501T nov., isolated from isolated from a monsoon evergreen broad-leaved forest soil.</title>
        <authorList>
            <person name="Lv Y."/>
        </authorList>
    </citation>
    <scope>NUCLEOTIDE SEQUENCE [LARGE SCALE GENOMIC DNA]</scope>
    <source>
        <strain evidence="2 3">GDMCC 1.1325</strain>
    </source>
</reference>
<dbReference type="Pfam" id="PF02469">
    <property type="entry name" value="Fasciclin"/>
    <property type="match status" value="1"/>
</dbReference>
<dbReference type="PANTHER" id="PTHR10900">
    <property type="entry name" value="PERIOSTIN-RELATED"/>
    <property type="match status" value="1"/>
</dbReference>
<dbReference type="AlphaFoldDB" id="A0A365XRN2"/>